<keyword evidence="4" id="KW-0081">Bacteriolytic enzyme</keyword>
<dbReference type="Pfam" id="PF05497">
    <property type="entry name" value="Destabilase"/>
    <property type="match status" value="1"/>
</dbReference>
<feature type="disulfide bond" evidence="7">
    <location>
        <begin position="82"/>
        <end position="88"/>
    </location>
</feature>
<evidence type="ECO:0000256" key="1">
    <source>
        <dbReference type="ARBA" id="ARBA00000632"/>
    </source>
</evidence>
<evidence type="ECO:0000256" key="3">
    <source>
        <dbReference type="ARBA" id="ARBA00022529"/>
    </source>
</evidence>
<reference evidence="8 9" key="1">
    <citation type="journal article" date="2019" name="Commun. Biol.">
        <title>The bagworm genome reveals a unique fibroin gene that provides high tensile strength.</title>
        <authorList>
            <person name="Kono N."/>
            <person name="Nakamura H."/>
            <person name="Ohtoshi R."/>
            <person name="Tomita M."/>
            <person name="Numata K."/>
            <person name="Arakawa K."/>
        </authorList>
    </citation>
    <scope>NUCLEOTIDE SEQUENCE [LARGE SCALE GENOMIC DNA]</scope>
</reference>
<dbReference type="PROSITE" id="PS51909">
    <property type="entry name" value="LYSOZYME_I"/>
    <property type="match status" value="1"/>
</dbReference>
<gene>
    <name evidence="8" type="ORF">EVAR_93315_1</name>
</gene>
<proteinExistence type="predicted"/>
<dbReference type="PANTHER" id="PTHR11195">
    <property type="entry name" value="DESTABILASE-RELATED"/>
    <property type="match status" value="1"/>
</dbReference>
<dbReference type="CDD" id="cd16890">
    <property type="entry name" value="lyz_i"/>
    <property type="match status" value="1"/>
</dbReference>
<name>A0A4C1USV5_EUMVA</name>
<sequence>MLNFVSCSQNTSSGEILTSTGNGVSRAGIMRTVTSSLGLELEPVLTEPRICDPFPDSKDGSAPVDRAKNSQPVTEVCLGCICQAVSGCKLGQQCEGDHCGLFHITWAYWADAGKPTLAGFSPDHPDAYRSCTVDPYCAAQAVQGYMARFGQDCNGDGQVNCYDYMAIHKKGGYGCTGDLPFDYVNVFNQCIATVAAHQG</sequence>
<dbReference type="GO" id="GO:0031640">
    <property type="term" value="P:killing of cells of another organism"/>
    <property type="evidence" value="ECO:0007669"/>
    <property type="project" value="UniProtKB-KW"/>
</dbReference>
<dbReference type="EMBL" id="BGZK01000221">
    <property type="protein sequence ID" value="GBP29518.1"/>
    <property type="molecule type" value="Genomic_DNA"/>
</dbReference>
<dbReference type="InterPro" id="IPR018247">
    <property type="entry name" value="EF_Hand_1_Ca_BS"/>
</dbReference>
<keyword evidence="7" id="KW-1015">Disulfide bond</keyword>
<dbReference type="PANTHER" id="PTHR11195:SF22">
    <property type="entry name" value="LYSOZYME"/>
    <property type="match status" value="1"/>
</dbReference>
<comment type="catalytic activity">
    <reaction evidence="1">
        <text>Hydrolysis of (1-&gt;4)-beta-linkages between N-acetylmuramic acid and N-acetyl-D-glucosamine residues in a peptidoglycan and between N-acetyl-D-glucosamine residues in chitodextrins.</text>
        <dbReference type="EC" id="3.2.1.17"/>
    </reaction>
</comment>
<dbReference type="AlphaFoldDB" id="A0A4C1USV5"/>
<keyword evidence="9" id="KW-1185">Reference proteome</keyword>
<feature type="disulfide bond" evidence="7">
    <location>
        <begin position="131"/>
        <end position="137"/>
    </location>
</feature>
<feature type="disulfide bond" evidence="7">
    <location>
        <begin position="77"/>
        <end position="161"/>
    </location>
</feature>
<dbReference type="GO" id="GO:0042742">
    <property type="term" value="P:defense response to bacterium"/>
    <property type="evidence" value="ECO:0007669"/>
    <property type="project" value="UniProtKB-KW"/>
</dbReference>
<dbReference type="Gene3D" id="1.10.530.10">
    <property type="match status" value="1"/>
</dbReference>
<comment type="caution">
    <text evidence="8">The sequence shown here is derived from an EMBL/GenBank/DDBJ whole genome shotgun (WGS) entry which is preliminary data.</text>
</comment>
<dbReference type="OrthoDB" id="6337871at2759"/>
<evidence type="ECO:0000256" key="7">
    <source>
        <dbReference type="PIRSR" id="PIRSR608597-3"/>
    </source>
</evidence>
<keyword evidence="3" id="KW-0929">Antimicrobial</keyword>
<dbReference type="EC" id="3.2.1.17" evidence="2"/>
<dbReference type="STRING" id="151549.A0A4C1USV5"/>
<evidence type="ECO:0000256" key="5">
    <source>
        <dbReference type="ARBA" id="ARBA00022801"/>
    </source>
</evidence>
<evidence type="ECO:0000256" key="4">
    <source>
        <dbReference type="ARBA" id="ARBA00022638"/>
    </source>
</evidence>
<dbReference type="GO" id="GO:0003796">
    <property type="term" value="F:lysozyme activity"/>
    <property type="evidence" value="ECO:0007669"/>
    <property type="project" value="UniProtKB-EC"/>
</dbReference>
<organism evidence="8 9">
    <name type="scientific">Eumeta variegata</name>
    <name type="common">Bagworm moth</name>
    <name type="synonym">Eumeta japonica</name>
    <dbReference type="NCBI Taxonomy" id="151549"/>
    <lineage>
        <taxon>Eukaryota</taxon>
        <taxon>Metazoa</taxon>
        <taxon>Ecdysozoa</taxon>
        <taxon>Arthropoda</taxon>
        <taxon>Hexapoda</taxon>
        <taxon>Insecta</taxon>
        <taxon>Pterygota</taxon>
        <taxon>Neoptera</taxon>
        <taxon>Endopterygota</taxon>
        <taxon>Lepidoptera</taxon>
        <taxon>Glossata</taxon>
        <taxon>Ditrysia</taxon>
        <taxon>Tineoidea</taxon>
        <taxon>Psychidae</taxon>
        <taxon>Oiketicinae</taxon>
        <taxon>Eumeta</taxon>
    </lineage>
</organism>
<keyword evidence="5" id="KW-0378">Hydrolase</keyword>
<evidence type="ECO:0000256" key="6">
    <source>
        <dbReference type="ARBA" id="ARBA00023295"/>
    </source>
</evidence>
<dbReference type="InterPro" id="IPR008597">
    <property type="entry name" value="Invert_lysozyme"/>
</dbReference>
<dbReference type="PROSITE" id="PS00018">
    <property type="entry name" value="EF_HAND_1"/>
    <property type="match status" value="1"/>
</dbReference>
<evidence type="ECO:0000256" key="2">
    <source>
        <dbReference type="ARBA" id="ARBA00012732"/>
    </source>
</evidence>
<keyword evidence="6" id="KW-0326">Glycosidase</keyword>
<evidence type="ECO:0000313" key="8">
    <source>
        <dbReference type="EMBL" id="GBP29518.1"/>
    </source>
</evidence>
<dbReference type="Proteomes" id="UP000299102">
    <property type="component" value="Unassembled WGS sequence"/>
</dbReference>
<evidence type="ECO:0000313" key="9">
    <source>
        <dbReference type="Proteomes" id="UP000299102"/>
    </source>
</evidence>
<protein>
    <recommendedName>
        <fullName evidence="2">lysozyme</fullName>
        <ecNumber evidence="2">3.2.1.17</ecNumber>
    </recommendedName>
</protein>
<accession>A0A4C1USV5</accession>
<dbReference type="FunFam" id="1.10.530.10:FF:000019">
    <property type="entry name" value="lysozyme"/>
    <property type="match status" value="1"/>
</dbReference>